<sequence length="440" mass="46490">MAGTDIRVLDATVAYRDVKLESPLTISGGSITHFTVAEVDVEVVNRSGARGTGHGESVLSVPWAWPGSALSVGERDAVLRGFVRHYAQHAARLDPADPIAIWGHLATSTEDSRAALQAVAHERVPELGIALALGAVDNALHDAWGNAAGQNVFEMYTADHLADDLRAHGLPGCYPGDGVEPSPRQSLPVQHVVGISDPLTSAAAGDGSTALADWMVQEGVDRLKVKVAGADPAVDAQRISDIYRIARSHGFSPQLAVDPNEGYPDAIVAGTMLDELSASDPEAAATVQYLEQPISRSVVVDPDQMRYLSEQVPTIMDEGFTSLARLPQLRAEGWSGVVIKASKGQTPAVIAAAVARHLGLFVTVQDLTATGGAYLHSARIASVLRVSVPQLEYNSRQYAPADNDGLRRMLPKLAHVKDGQVRMDGLDGAGLYGATSSRTS</sequence>
<dbReference type="GO" id="GO:0003824">
    <property type="term" value="F:catalytic activity"/>
    <property type="evidence" value="ECO:0007669"/>
    <property type="project" value="UniProtKB-ARBA"/>
</dbReference>
<dbReference type="Gene3D" id="3.20.20.120">
    <property type="entry name" value="Enolase-like C-terminal domain"/>
    <property type="match status" value="1"/>
</dbReference>
<evidence type="ECO:0000313" key="4">
    <source>
        <dbReference type="Proteomes" id="UP000199220"/>
    </source>
</evidence>
<dbReference type="InterPro" id="IPR013342">
    <property type="entry name" value="Mandelate_racemase_C"/>
</dbReference>
<accession>A0A1H5ME68</accession>
<name>A0A1H5ME68_9MICO</name>
<dbReference type="SUPFAM" id="SSF54826">
    <property type="entry name" value="Enolase N-terminal domain-like"/>
    <property type="match status" value="1"/>
</dbReference>
<dbReference type="Gene3D" id="3.30.390.10">
    <property type="entry name" value="Enolase-like, N-terminal domain"/>
    <property type="match status" value="1"/>
</dbReference>
<dbReference type="SMART" id="SM00922">
    <property type="entry name" value="MR_MLE"/>
    <property type="match status" value="1"/>
</dbReference>
<keyword evidence="1" id="KW-0479">Metal-binding</keyword>
<dbReference type="InterPro" id="IPR036849">
    <property type="entry name" value="Enolase-like_C_sf"/>
</dbReference>
<reference evidence="4" key="1">
    <citation type="submission" date="2016-10" db="EMBL/GenBank/DDBJ databases">
        <authorList>
            <person name="Varghese N."/>
            <person name="Submissions S."/>
        </authorList>
    </citation>
    <scope>NUCLEOTIDE SEQUENCE [LARGE SCALE GENOMIC DNA]</scope>
    <source>
        <strain evidence="4">DSM 21368</strain>
    </source>
</reference>
<feature type="domain" description="Mandelate racemase/muconate lactonizing enzyme C-terminal" evidence="2">
    <location>
        <begin position="208"/>
        <end position="315"/>
    </location>
</feature>
<organism evidence="3 4">
    <name type="scientific">Ruania alba</name>
    <dbReference type="NCBI Taxonomy" id="648782"/>
    <lineage>
        <taxon>Bacteria</taxon>
        <taxon>Bacillati</taxon>
        <taxon>Actinomycetota</taxon>
        <taxon>Actinomycetes</taxon>
        <taxon>Micrococcales</taxon>
        <taxon>Ruaniaceae</taxon>
        <taxon>Ruania</taxon>
    </lineage>
</organism>
<proteinExistence type="predicted"/>
<dbReference type="OrthoDB" id="9774531at2"/>
<dbReference type="SUPFAM" id="SSF51604">
    <property type="entry name" value="Enolase C-terminal domain-like"/>
    <property type="match status" value="1"/>
</dbReference>
<evidence type="ECO:0000256" key="1">
    <source>
        <dbReference type="ARBA" id="ARBA00022723"/>
    </source>
</evidence>
<evidence type="ECO:0000259" key="2">
    <source>
        <dbReference type="SMART" id="SM00922"/>
    </source>
</evidence>
<keyword evidence="4" id="KW-1185">Reference proteome</keyword>
<dbReference type="InterPro" id="IPR029017">
    <property type="entry name" value="Enolase-like_N"/>
</dbReference>
<dbReference type="PANTHER" id="PTHR48073">
    <property type="entry name" value="O-SUCCINYLBENZOATE SYNTHASE-RELATED"/>
    <property type="match status" value="1"/>
</dbReference>
<evidence type="ECO:0000313" key="3">
    <source>
        <dbReference type="EMBL" id="SEE86758.1"/>
    </source>
</evidence>
<gene>
    <name evidence="3" type="ORF">SAMN04488554_3277</name>
</gene>
<dbReference type="GO" id="GO:0046872">
    <property type="term" value="F:metal ion binding"/>
    <property type="evidence" value="ECO:0007669"/>
    <property type="project" value="UniProtKB-KW"/>
</dbReference>
<dbReference type="Pfam" id="PF13378">
    <property type="entry name" value="MR_MLE_C"/>
    <property type="match status" value="1"/>
</dbReference>
<dbReference type="InterPro" id="IPR029065">
    <property type="entry name" value="Enolase_C-like"/>
</dbReference>
<dbReference type="AlphaFoldDB" id="A0A1H5ME68"/>
<dbReference type="EMBL" id="FNTX01000002">
    <property type="protein sequence ID" value="SEE86758.1"/>
    <property type="molecule type" value="Genomic_DNA"/>
</dbReference>
<dbReference type="RefSeq" id="WP_089774099.1">
    <property type="nucleotide sequence ID" value="NZ_FNTX01000002.1"/>
</dbReference>
<dbReference type="STRING" id="648782.SAMN04488554_3277"/>
<protein>
    <submittedName>
        <fullName evidence="3">L-alanine-DL-glutamate epimerase</fullName>
    </submittedName>
</protein>
<dbReference type="Proteomes" id="UP000199220">
    <property type="component" value="Unassembled WGS sequence"/>
</dbReference>
<dbReference type="PANTHER" id="PTHR48073:SF2">
    <property type="entry name" value="O-SUCCINYLBENZOATE SYNTHASE"/>
    <property type="match status" value="1"/>
</dbReference>